<feature type="domain" description="HTH luxR-type" evidence="1">
    <location>
        <begin position="142"/>
        <end position="207"/>
    </location>
</feature>
<dbReference type="SUPFAM" id="SSF46894">
    <property type="entry name" value="C-terminal effector domain of the bipartite response regulators"/>
    <property type="match status" value="1"/>
</dbReference>
<dbReference type="InterPro" id="IPR000792">
    <property type="entry name" value="Tscrpt_reg_LuxR_C"/>
</dbReference>
<dbReference type="Proteomes" id="UP000249557">
    <property type="component" value="Unassembled WGS sequence"/>
</dbReference>
<organism evidence="2 3">
    <name type="scientific">Micavibrio aeruginosavorus</name>
    <dbReference type="NCBI Taxonomy" id="349221"/>
    <lineage>
        <taxon>Bacteria</taxon>
        <taxon>Pseudomonadati</taxon>
        <taxon>Bdellovibrionota</taxon>
        <taxon>Bdellovibrionia</taxon>
        <taxon>Bdellovibrionales</taxon>
        <taxon>Pseudobdellovibrionaceae</taxon>
        <taxon>Micavibrio</taxon>
    </lineage>
</organism>
<evidence type="ECO:0000259" key="1">
    <source>
        <dbReference type="PROSITE" id="PS50043"/>
    </source>
</evidence>
<name>A0A2W5A220_9BACT</name>
<dbReference type="PANTHER" id="PTHR45566:SF2">
    <property type="entry name" value="NARL SUBFAMILY"/>
    <property type="match status" value="1"/>
</dbReference>
<dbReference type="InterPro" id="IPR051015">
    <property type="entry name" value="EvgA-like"/>
</dbReference>
<proteinExistence type="predicted"/>
<comment type="caution">
    <text evidence="2">The sequence shown here is derived from an EMBL/GenBank/DDBJ whole genome shotgun (WGS) entry which is preliminary data.</text>
</comment>
<dbReference type="GO" id="GO:0003677">
    <property type="term" value="F:DNA binding"/>
    <property type="evidence" value="ECO:0007669"/>
    <property type="project" value="InterPro"/>
</dbReference>
<reference evidence="2 3" key="1">
    <citation type="submission" date="2017-08" db="EMBL/GenBank/DDBJ databases">
        <title>Infants hospitalized years apart are colonized by the same room-sourced microbial strains.</title>
        <authorList>
            <person name="Brooks B."/>
            <person name="Olm M.R."/>
            <person name="Firek B.A."/>
            <person name="Baker R."/>
            <person name="Thomas B.C."/>
            <person name="Morowitz M.J."/>
            <person name="Banfield J.F."/>
        </authorList>
    </citation>
    <scope>NUCLEOTIDE SEQUENCE [LARGE SCALE GENOMIC DNA]</scope>
    <source>
        <strain evidence="2">S2_018_000_R2_104</strain>
    </source>
</reference>
<dbReference type="InterPro" id="IPR011006">
    <property type="entry name" value="CheY-like_superfamily"/>
</dbReference>
<dbReference type="PANTHER" id="PTHR45566">
    <property type="entry name" value="HTH-TYPE TRANSCRIPTIONAL REGULATOR YHJB-RELATED"/>
    <property type="match status" value="1"/>
</dbReference>
<dbReference type="AlphaFoldDB" id="A0A2W5A220"/>
<evidence type="ECO:0000313" key="3">
    <source>
        <dbReference type="Proteomes" id="UP000249557"/>
    </source>
</evidence>
<evidence type="ECO:0000313" key="2">
    <source>
        <dbReference type="EMBL" id="PZO86499.1"/>
    </source>
</evidence>
<dbReference type="Gene3D" id="3.40.50.2300">
    <property type="match status" value="1"/>
</dbReference>
<sequence length="209" mass="23467">MPTIAIADHHALCRAALIRYIKQAEPEYEFQEFDNFSTLENYLQENTPDCLLIERHLPGWNNESLVPDNINPSRTRTGILMPFPDLQEMGEGTPSFDAVFPRTLSSKEMLEGIEKLCNGETFVVPEGFAEFQMQGAFPHHDTQAPQASMPVREKDVLAFLLKGASNKEIARALDLQVVTIKLHVRGICRKLGAANRTQAALIAKEKGYR</sequence>
<dbReference type="InterPro" id="IPR016032">
    <property type="entry name" value="Sig_transdc_resp-reg_C-effctor"/>
</dbReference>
<dbReference type="Pfam" id="PF00196">
    <property type="entry name" value="GerE"/>
    <property type="match status" value="1"/>
</dbReference>
<dbReference type="CDD" id="cd06170">
    <property type="entry name" value="LuxR_C_like"/>
    <property type="match status" value="1"/>
</dbReference>
<dbReference type="EMBL" id="QFNK01000113">
    <property type="protein sequence ID" value="PZO86499.1"/>
    <property type="molecule type" value="Genomic_DNA"/>
</dbReference>
<dbReference type="SMART" id="SM00421">
    <property type="entry name" value="HTH_LUXR"/>
    <property type="match status" value="1"/>
</dbReference>
<protein>
    <recommendedName>
        <fullName evidence="1">HTH luxR-type domain-containing protein</fullName>
    </recommendedName>
</protein>
<gene>
    <name evidence="2" type="ORF">DI626_06400</name>
</gene>
<dbReference type="GO" id="GO:0006355">
    <property type="term" value="P:regulation of DNA-templated transcription"/>
    <property type="evidence" value="ECO:0007669"/>
    <property type="project" value="InterPro"/>
</dbReference>
<dbReference type="PROSITE" id="PS50043">
    <property type="entry name" value="HTH_LUXR_2"/>
    <property type="match status" value="1"/>
</dbReference>
<accession>A0A2W5A220</accession>
<dbReference type="PRINTS" id="PR00038">
    <property type="entry name" value="HTHLUXR"/>
</dbReference>
<dbReference type="SUPFAM" id="SSF52172">
    <property type="entry name" value="CheY-like"/>
    <property type="match status" value="1"/>
</dbReference>